<evidence type="ECO:0000256" key="1">
    <source>
        <dbReference type="SAM" id="MobiDB-lite"/>
    </source>
</evidence>
<dbReference type="STRING" id="671143.DAMO_1807"/>
<evidence type="ECO:0000259" key="2">
    <source>
        <dbReference type="Pfam" id="PF10135"/>
    </source>
</evidence>
<dbReference type="HOGENOM" id="CLU_2092352_0_0_0"/>
<evidence type="ECO:0000313" key="3">
    <source>
        <dbReference type="EMBL" id="CBE68865.1"/>
    </source>
</evidence>
<dbReference type="eggNOG" id="COG3951">
    <property type="taxonomic scope" value="Bacteria"/>
</dbReference>
<dbReference type="InterPro" id="IPR019301">
    <property type="entry name" value="Flagellar_prot_FlgJ_N"/>
</dbReference>
<feature type="compositionally biased region" description="Basic and acidic residues" evidence="1">
    <location>
        <begin position="95"/>
        <end position="104"/>
    </location>
</feature>
<name>D5MGI4_METO1</name>
<organism evidence="3 4">
    <name type="scientific">Methylomirabilis oxygeniifera</name>
    <dbReference type="NCBI Taxonomy" id="671143"/>
    <lineage>
        <taxon>Bacteria</taxon>
        <taxon>Candidatus Methylomirabilota</taxon>
        <taxon>Candidatus Methylomirabilia</taxon>
        <taxon>Candidatus Methylomirabilales</taxon>
        <taxon>Candidatus Methylomirabilaceae</taxon>
        <taxon>Candidatus Methylomirabilis</taxon>
    </lineage>
</organism>
<dbReference type="Pfam" id="PF10135">
    <property type="entry name" value="Rod-binding"/>
    <property type="match status" value="1"/>
</dbReference>
<feature type="domain" description="Flagellar protein FlgJ N-terminal" evidence="2">
    <location>
        <begin position="47"/>
        <end position="88"/>
    </location>
</feature>
<feature type="region of interest" description="Disordered" evidence="1">
    <location>
        <begin position="95"/>
        <end position="116"/>
    </location>
</feature>
<dbReference type="KEGG" id="mox:DAMO_1807"/>
<evidence type="ECO:0000313" key="4">
    <source>
        <dbReference type="Proteomes" id="UP000006898"/>
    </source>
</evidence>
<gene>
    <name evidence="3" type="ORF">DAMO_1807</name>
</gene>
<dbReference type="AlphaFoldDB" id="D5MGI4"/>
<protein>
    <recommendedName>
        <fullName evidence="2">Flagellar protein FlgJ N-terminal domain-containing protein</fullName>
    </recommendedName>
</protein>
<accession>D5MGI4</accession>
<dbReference type="EMBL" id="FP565575">
    <property type="protein sequence ID" value="CBE68865.1"/>
    <property type="molecule type" value="Genomic_DNA"/>
</dbReference>
<reference evidence="3 4" key="1">
    <citation type="journal article" date="2010" name="Nature">
        <title>Nitrite-driven anaerobic methane oxidation by oxygenic bacteria.</title>
        <authorList>
            <person name="Ettwig K.F."/>
            <person name="Butler M.K."/>
            <person name="Le Paslier D."/>
            <person name="Pelletier E."/>
            <person name="Mangenot S."/>
            <person name="Kuypers M.M.M."/>
            <person name="Schreiber F."/>
            <person name="Dutilh B.E."/>
            <person name="Zedelius J."/>
            <person name="de Beer D."/>
            <person name="Gloerich J."/>
            <person name="Wessels H.J.C.T."/>
            <person name="van Allen T."/>
            <person name="Luesken F."/>
            <person name="Wu M."/>
            <person name="van de Pas-Schoonen K.T."/>
            <person name="Op den Camp H.J.M."/>
            <person name="Janssen-Megens E.M."/>
            <person name="Francoijs K-J."/>
            <person name="Stunnenberg H."/>
            <person name="Weissenbach J."/>
            <person name="Jetten M.S.M."/>
            <person name="Strous M."/>
        </authorList>
    </citation>
    <scope>NUCLEOTIDE SEQUENCE [LARGE SCALE GENOMIC DNA]</scope>
</reference>
<dbReference type="Proteomes" id="UP000006898">
    <property type="component" value="Chromosome"/>
</dbReference>
<sequence>MNLGKVSPGLHAAQQRTQPEEQKLKEVAQGFEAILIASLLKEARPSEQAGLFGGGLSQDLYRQLFTDEIAKAIARSGGIGVGKMLEQQLRATLRADVHENRLKEPSQSTDITKRDR</sequence>
<proteinExistence type="predicted"/>
<feature type="region of interest" description="Disordered" evidence="1">
    <location>
        <begin position="1"/>
        <end position="23"/>
    </location>
</feature>